<evidence type="ECO:0000313" key="2">
    <source>
        <dbReference type="Proteomes" id="UP000221857"/>
    </source>
</evidence>
<proteinExistence type="predicted"/>
<evidence type="ECO:0008006" key="3">
    <source>
        <dbReference type="Google" id="ProtNLM"/>
    </source>
</evidence>
<protein>
    <recommendedName>
        <fullName evidence="3">Terminase large subunit</fullName>
    </recommendedName>
</protein>
<dbReference type="RefSeq" id="YP_009594066.1">
    <property type="nucleotide sequence ID" value="NC_041872.1"/>
</dbReference>
<reference evidence="1 2" key="1">
    <citation type="journal article" date="2016" name="PLoS ONE">
        <title>Comparative Genome Analysis Provides Insights into the Pathogenicity of Flavobacterium psychrophilum.</title>
        <authorList>
            <person name="Castillo D."/>
            <person name="Christiansen R.H."/>
            <person name="Dalsgaard I."/>
            <person name="Madsen L."/>
            <person name="Espejo R."/>
            <person name="Middelboe M."/>
        </authorList>
    </citation>
    <scope>NUCLEOTIDE SEQUENCE [LARGE SCALE GENOMIC DNA]</scope>
</reference>
<organism evidence="1 2">
    <name type="scientific">Flavobacterium phage FpV4</name>
    <dbReference type="NCBI Taxonomy" id="1740108"/>
    <lineage>
        <taxon>Viruses</taxon>
        <taxon>Duplodnaviria</taxon>
        <taxon>Heunggongvirae</taxon>
        <taxon>Uroviricota</taxon>
        <taxon>Caudoviricetes</taxon>
        <taxon>Fipvunavirus</taxon>
        <taxon>Fipvunavirus Fpv4</taxon>
    </lineage>
</organism>
<dbReference type="EMBL" id="KT876724">
    <property type="protein sequence ID" value="ALN97123.1"/>
    <property type="molecule type" value="Genomic_DNA"/>
</dbReference>
<accession>A0A141HR12</accession>
<dbReference type="Proteomes" id="UP000221857">
    <property type="component" value="Segment"/>
</dbReference>
<sequence>MDIYDDGKLDGIRNPDGIWINSQVFREEALNFKKYNMYCSSPANSPDWLKYWTEQRRRCLNGYSVGGVRITGDHYFYLNFCPIMKTEEDDNGLIKNKRAKKGKKELDFPDFWDGDYNYYWCREIARNGILDSGLILPEEADEIYSLPDLEQALKMKEVFDSLHLDVKIEPNYLYGGYNLIVGKSRRKGYSFKNASIGVNNYLTKPNKLTIFGAEDKKYLYPKGIFTMANNYLNFISQHTPWVYPRDVINQISKGHIRASTLEIKAGVPIEKGFMSEIMSLTFKDNPDSARGKDAYDLIFEEAGSFGTPGLLKDSYVASEDCVMDGDIKTGLITIFGTSGDMTGGTADYAEMHSSPLAFGLLPFQNVWDKDSEDMKCGFFHPISWNMPGHYDEQGNSDKASAISSELATRKFRVDNGATNAAMQKRMQEKPLGPFEAFGMVSTNNFPIIELKRRLEIVRSKNLHLIKGTPVNLFFDAGKGKVVAEPILDGSANPVYKMKPDNISLEGCPIIYEYPSEVPVPGAYKIGYDPYRQDKGTSLAAILVYKTIIKGSYTRRIIVAEYIGRPESADDVNLIAKLFAELYNTQVMYENEVTHVKDYFRRRKWLHYLALQPDAVISKNVKNSKVARVYGCHMNEQLKDAGEKYIKDWLNDVQDFDEDGKAQTTIDQINSIGLLEELIAYNRKGNFDRVMALMQVMFQEQESLLGKEYDEKATPNKNAKKLVAMMGNMYNKNSSAFYKRLN</sequence>
<dbReference type="KEGG" id="vg:40069583"/>
<evidence type="ECO:0000313" key="1">
    <source>
        <dbReference type="EMBL" id="ALN97123.1"/>
    </source>
</evidence>
<name>A0A141HR12_9CAUD</name>
<dbReference type="GeneID" id="40069583"/>
<keyword evidence="2" id="KW-1185">Reference proteome</keyword>